<name>A0A9X1UBR0_9FLAO</name>
<evidence type="ECO:0000259" key="2">
    <source>
        <dbReference type="Pfam" id="PF13767"/>
    </source>
</evidence>
<sequence>MLKSVKLKSVFLFVSMLGTFGLFAQDNQVSEAELTKFANAYIELQVQNQTAQQKMVQIIEAEGIDVQRFSAIQQASMNPELKVEATDEELKMHQSAIEKIQKLQPELEKEASQRIIATGLTMERFEALAGLIQNDKTLQQRVEAILMKSQE</sequence>
<gene>
    <name evidence="3" type="ORF">K8344_01815</name>
</gene>
<protein>
    <submittedName>
        <fullName evidence="3">DUF4168 domain-containing protein</fullName>
    </submittedName>
</protein>
<proteinExistence type="predicted"/>
<dbReference type="Pfam" id="PF13767">
    <property type="entry name" value="DUF4168"/>
    <property type="match status" value="1"/>
</dbReference>
<dbReference type="InterPro" id="IPR025433">
    <property type="entry name" value="DUF4168"/>
</dbReference>
<dbReference type="EMBL" id="JAIRBB010000001">
    <property type="protein sequence ID" value="MCG2429841.1"/>
    <property type="molecule type" value="Genomic_DNA"/>
</dbReference>
<dbReference type="AlphaFoldDB" id="A0A9X1UBR0"/>
<accession>A0A9X1UBR0</accession>
<keyword evidence="4" id="KW-1185">Reference proteome</keyword>
<reference evidence="3" key="1">
    <citation type="submission" date="2021-09" db="EMBL/GenBank/DDBJ databases">
        <title>Genome of Aequorivita sp. strain F64183.</title>
        <authorList>
            <person name="Wang Y."/>
        </authorList>
    </citation>
    <scope>NUCLEOTIDE SEQUENCE</scope>
    <source>
        <strain evidence="3">F64183</strain>
    </source>
</reference>
<evidence type="ECO:0000313" key="3">
    <source>
        <dbReference type="EMBL" id="MCG2429841.1"/>
    </source>
</evidence>
<evidence type="ECO:0000313" key="4">
    <source>
        <dbReference type="Proteomes" id="UP001139462"/>
    </source>
</evidence>
<dbReference type="RefSeq" id="WP_237606585.1">
    <property type="nucleotide sequence ID" value="NZ_JAIRBB010000001.1"/>
</dbReference>
<dbReference type="Proteomes" id="UP001139462">
    <property type="component" value="Unassembled WGS sequence"/>
</dbReference>
<feature type="domain" description="DUF4168" evidence="2">
    <location>
        <begin position="30"/>
        <end position="142"/>
    </location>
</feature>
<keyword evidence="1" id="KW-0732">Signal</keyword>
<feature type="chain" id="PRO_5040821286" evidence="1">
    <location>
        <begin position="25"/>
        <end position="151"/>
    </location>
</feature>
<organism evidence="3 4">
    <name type="scientific">Aequorivita xiaoshiensis</name>
    <dbReference type="NCBI Taxonomy" id="2874476"/>
    <lineage>
        <taxon>Bacteria</taxon>
        <taxon>Pseudomonadati</taxon>
        <taxon>Bacteroidota</taxon>
        <taxon>Flavobacteriia</taxon>
        <taxon>Flavobacteriales</taxon>
        <taxon>Flavobacteriaceae</taxon>
        <taxon>Aequorivita</taxon>
    </lineage>
</organism>
<comment type="caution">
    <text evidence="3">The sequence shown here is derived from an EMBL/GenBank/DDBJ whole genome shotgun (WGS) entry which is preliminary data.</text>
</comment>
<evidence type="ECO:0000256" key="1">
    <source>
        <dbReference type="SAM" id="SignalP"/>
    </source>
</evidence>
<feature type="signal peptide" evidence="1">
    <location>
        <begin position="1"/>
        <end position="24"/>
    </location>
</feature>